<keyword evidence="2 12" id="KW-0813">Transport</keyword>
<dbReference type="Gene3D" id="2.40.170.20">
    <property type="entry name" value="TonB-dependent receptor, beta-barrel domain"/>
    <property type="match status" value="1"/>
</dbReference>
<feature type="domain" description="TonB-dependent receptor plug" evidence="17">
    <location>
        <begin position="98"/>
        <end position="194"/>
    </location>
</feature>
<feature type="domain" description="TonB-dependent receptor-like beta-barrel" evidence="16">
    <location>
        <begin position="356"/>
        <end position="807"/>
    </location>
</feature>
<evidence type="ECO:0000256" key="10">
    <source>
        <dbReference type="ARBA" id="ARBA00023136"/>
    </source>
</evidence>
<evidence type="ECO:0000259" key="17">
    <source>
        <dbReference type="Pfam" id="PF07715"/>
    </source>
</evidence>
<keyword evidence="4" id="KW-0410">Iron transport</keyword>
<feature type="signal peptide" evidence="15">
    <location>
        <begin position="1"/>
        <end position="41"/>
    </location>
</feature>
<evidence type="ECO:0000256" key="7">
    <source>
        <dbReference type="ARBA" id="ARBA00023004"/>
    </source>
</evidence>
<evidence type="ECO:0000256" key="3">
    <source>
        <dbReference type="ARBA" id="ARBA00022452"/>
    </source>
</evidence>
<gene>
    <name evidence="18" type="ORF">GGQ96_000437</name>
</gene>
<dbReference type="RefSeq" id="WP_221239745.1">
    <property type="nucleotide sequence ID" value="NZ_JACHNY010000001.1"/>
</dbReference>
<evidence type="ECO:0000259" key="16">
    <source>
        <dbReference type="Pfam" id="PF00593"/>
    </source>
</evidence>
<evidence type="ECO:0000256" key="12">
    <source>
        <dbReference type="PROSITE-ProRule" id="PRU01360"/>
    </source>
</evidence>
<dbReference type="AlphaFoldDB" id="A0A7W7AGA9"/>
<evidence type="ECO:0000313" key="18">
    <source>
        <dbReference type="EMBL" id="MBB4616331.1"/>
    </source>
</evidence>
<evidence type="ECO:0000256" key="15">
    <source>
        <dbReference type="SAM" id="SignalP"/>
    </source>
</evidence>
<keyword evidence="19" id="KW-1185">Reference proteome</keyword>
<proteinExistence type="inferred from homology"/>
<dbReference type="Pfam" id="PF07715">
    <property type="entry name" value="Plug"/>
    <property type="match status" value="1"/>
</dbReference>
<dbReference type="Proteomes" id="UP000574769">
    <property type="component" value="Unassembled WGS sequence"/>
</dbReference>
<dbReference type="GO" id="GO:0015344">
    <property type="term" value="F:siderophore uptake transmembrane transporter activity"/>
    <property type="evidence" value="ECO:0007669"/>
    <property type="project" value="TreeGrafter"/>
</dbReference>
<evidence type="ECO:0000256" key="1">
    <source>
        <dbReference type="ARBA" id="ARBA00004571"/>
    </source>
</evidence>
<dbReference type="Gene3D" id="2.170.130.10">
    <property type="entry name" value="TonB-dependent receptor, plug domain"/>
    <property type="match status" value="1"/>
</dbReference>
<evidence type="ECO:0000256" key="4">
    <source>
        <dbReference type="ARBA" id="ARBA00022496"/>
    </source>
</evidence>
<keyword evidence="7" id="KW-0408">Iron</keyword>
<dbReference type="InterPro" id="IPR036942">
    <property type="entry name" value="Beta-barrel_TonB_sf"/>
</dbReference>
<dbReference type="EMBL" id="JACHNY010000001">
    <property type="protein sequence ID" value="MBB4616331.1"/>
    <property type="molecule type" value="Genomic_DNA"/>
</dbReference>
<organism evidence="18 19">
    <name type="scientific">Sphingomonas abaci</name>
    <dbReference type="NCBI Taxonomy" id="237611"/>
    <lineage>
        <taxon>Bacteria</taxon>
        <taxon>Pseudomonadati</taxon>
        <taxon>Pseudomonadota</taxon>
        <taxon>Alphaproteobacteria</taxon>
        <taxon>Sphingomonadales</taxon>
        <taxon>Sphingomonadaceae</taxon>
        <taxon>Sphingomonas</taxon>
    </lineage>
</organism>
<dbReference type="SUPFAM" id="SSF56935">
    <property type="entry name" value="Porins"/>
    <property type="match status" value="1"/>
</dbReference>
<evidence type="ECO:0000256" key="6">
    <source>
        <dbReference type="ARBA" id="ARBA00022729"/>
    </source>
</evidence>
<keyword evidence="8" id="KW-0406">Ion transport</keyword>
<comment type="subcellular location">
    <subcellularLocation>
        <location evidence="1 12">Cell outer membrane</location>
        <topology evidence="1 12">Multi-pass membrane protein</topology>
    </subcellularLocation>
</comment>
<keyword evidence="10 12" id="KW-0472">Membrane</keyword>
<reference evidence="18 19" key="1">
    <citation type="submission" date="2020-08" db="EMBL/GenBank/DDBJ databases">
        <title>Genomic Encyclopedia of Type Strains, Phase IV (KMG-IV): sequencing the most valuable type-strain genomes for metagenomic binning, comparative biology and taxonomic classification.</title>
        <authorList>
            <person name="Goeker M."/>
        </authorList>
    </citation>
    <scope>NUCLEOTIDE SEQUENCE [LARGE SCALE GENOMIC DNA]</scope>
    <source>
        <strain evidence="18 19">DSM 15867</strain>
    </source>
</reference>
<dbReference type="InterPro" id="IPR037066">
    <property type="entry name" value="Plug_dom_sf"/>
</dbReference>
<evidence type="ECO:0000256" key="11">
    <source>
        <dbReference type="ARBA" id="ARBA00023237"/>
    </source>
</evidence>
<comment type="caution">
    <text evidence="18">The sequence shown here is derived from an EMBL/GenBank/DDBJ whole genome shotgun (WGS) entry which is preliminary data.</text>
</comment>
<dbReference type="GO" id="GO:0009279">
    <property type="term" value="C:cell outer membrane"/>
    <property type="evidence" value="ECO:0007669"/>
    <property type="project" value="UniProtKB-SubCell"/>
</dbReference>
<feature type="region of interest" description="Disordered" evidence="14">
    <location>
        <begin position="41"/>
        <end position="68"/>
    </location>
</feature>
<evidence type="ECO:0000256" key="2">
    <source>
        <dbReference type="ARBA" id="ARBA00022448"/>
    </source>
</evidence>
<name>A0A7W7AGA9_9SPHN</name>
<dbReference type="InterPro" id="IPR000531">
    <property type="entry name" value="Beta-barrel_TonB"/>
</dbReference>
<evidence type="ECO:0000256" key="8">
    <source>
        <dbReference type="ARBA" id="ARBA00023065"/>
    </source>
</evidence>
<evidence type="ECO:0000256" key="9">
    <source>
        <dbReference type="ARBA" id="ARBA00023077"/>
    </source>
</evidence>
<keyword evidence="18" id="KW-0675">Receptor</keyword>
<dbReference type="InterPro" id="IPR012910">
    <property type="entry name" value="Plug_dom"/>
</dbReference>
<dbReference type="Pfam" id="PF00593">
    <property type="entry name" value="TonB_dep_Rec_b-barrel"/>
    <property type="match status" value="1"/>
</dbReference>
<comment type="similarity">
    <text evidence="12 13">Belongs to the TonB-dependent receptor family.</text>
</comment>
<keyword evidence="6 15" id="KW-0732">Signal</keyword>
<dbReference type="InterPro" id="IPR039426">
    <property type="entry name" value="TonB-dep_rcpt-like"/>
</dbReference>
<evidence type="ECO:0000313" key="19">
    <source>
        <dbReference type="Proteomes" id="UP000574769"/>
    </source>
</evidence>
<dbReference type="PROSITE" id="PS00018">
    <property type="entry name" value="EF_HAND_1"/>
    <property type="match status" value="1"/>
</dbReference>
<protein>
    <submittedName>
        <fullName evidence="18">Iron complex outermembrane receptor protein</fullName>
    </submittedName>
</protein>
<sequence>MMTLACPVSTDRHDAQPVRRAGLAMILSLLCGTAMTTPASAQDAPAATTSPATTLVPTPTPASTEAEPQAGDEIVVTGALGALPVKDVGSVFGFDKTLVETPRSASTISVEQIERFGITDIYDLVAQSPGTFTNSFFGVGGALDIRGTPGETYFRGVRRLDNAGNYPTPIAAADRIDIVRGPASPIYGPSKTGGYLNFVPKSARVAGGALLSGPRGEVGYTGGSWDRNNLRAEVRGPLHLPGADLGYSLYAEVEDSGSYYRNMSTKQTILQGAFDHQLTDRVRIEFGGQYQNFKGQQNGGWNRLTQKLVDDGTYITGTAKPLDTNGDGQISQGEINASIPGGLSIFGNFSCPDSTFSPFASGFTNACFTRTYPQLNLVDTGTTTLSRRDVLTGVNDKLHNQQTTLYYDVTFDGPGKLTVKNQLFFDHTRNINNNDYGFSQRVRSYVIEDKIVVAKSIDTGIGTFSGQLSPSVRYVHFDYGDDFDYEYFSRVDLTQGYTPASNRLLATECNCGYTDRVFGHTTDYGIAALVDLDFSFGLDLLLGGRYDTVDASSRYDTAVMGRVPTLDAAKGNDDGWSWTASASYKLPFGLIPYATASQQSTIVVGQGAEVLPEAVASGFMSTSRLYEGGIKGSWLGERLYAALSVYKQNRTDFNIQSITVNQAVETKGVEAEARWAVDRHLLVTGAYTHTEVVNLTGLQAGSLFSFFGIEDLVNVSDPTLYLGGQPIGLVPIANRDQARRAGIPANLYSATATYGFDNGLSVSGSVVKVDSVFSGQSQAVRLPGYTLVDLSTSYQTGPWLFRLVVKNATNARYFRANFTELFGSTIVLPERPRSFLASAVYRF</sequence>
<dbReference type="PANTHER" id="PTHR32552:SF68">
    <property type="entry name" value="FERRICHROME OUTER MEMBRANE TRANSPORTER_PHAGE RECEPTOR"/>
    <property type="match status" value="1"/>
</dbReference>
<feature type="chain" id="PRO_5031518477" evidence="15">
    <location>
        <begin position="42"/>
        <end position="843"/>
    </location>
</feature>
<evidence type="ECO:0000256" key="13">
    <source>
        <dbReference type="RuleBase" id="RU003357"/>
    </source>
</evidence>
<evidence type="ECO:0000256" key="14">
    <source>
        <dbReference type="SAM" id="MobiDB-lite"/>
    </source>
</evidence>
<keyword evidence="11 12" id="KW-0998">Cell outer membrane</keyword>
<dbReference type="InterPro" id="IPR018247">
    <property type="entry name" value="EF_Hand_1_Ca_BS"/>
</dbReference>
<keyword evidence="3 12" id="KW-1134">Transmembrane beta strand</keyword>
<dbReference type="PROSITE" id="PS52016">
    <property type="entry name" value="TONB_DEPENDENT_REC_3"/>
    <property type="match status" value="1"/>
</dbReference>
<keyword evidence="5 12" id="KW-0812">Transmembrane</keyword>
<evidence type="ECO:0000256" key="5">
    <source>
        <dbReference type="ARBA" id="ARBA00022692"/>
    </source>
</evidence>
<dbReference type="PANTHER" id="PTHR32552">
    <property type="entry name" value="FERRICHROME IRON RECEPTOR-RELATED"/>
    <property type="match status" value="1"/>
</dbReference>
<accession>A0A7W7AGA9</accession>
<keyword evidence="9 13" id="KW-0798">TonB box</keyword>